<protein>
    <recommendedName>
        <fullName evidence="1">YpoC-like domain-containing protein</fullName>
    </recommendedName>
</protein>
<sequence length="102" mass="12427">MSKLRKEDFKPIFARWSVIRNQLEILYKEREKDTHDLMEKGIELLSELFVLAEGTSPLNYEERFIFVQKNYKSYAAFRQLDELFKETEKKLARRFIMESRMP</sequence>
<accession>A0ABR8RBQ4</accession>
<dbReference type="RefSeq" id="WP_191697464.1">
    <property type="nucleotide sequence ID" value="NZ_JACSQO010000007.1"/>
</dbReference>
<organism evidence="2 3">
    <name type="scientific">Psychrobacillus faecigallinarum</name>
    <dbReference type="NCBI Taxonomy" id="2762235"/>
    <lineage>
        <taxon>Bacteria</taxon>
        <taxon>Bacillati</taxon>
        <taxon>Bacillota</taxon>
        <taxon>Bacilli</taxon>
        <taxon>Bacillales</taxon>
        <taxon>Bacillaceae</taxon>
        <taxon>Psychrobacillus</taxon>
    </lineage>
</organism>
<dbReference type="Proteomes" id="UP000640786">
    <property type="component" value="Unassembled WGS sequence"/>
</dbReference>
<feature type="domain" description="YpoC-like" evidence="1">
    <location>
        <begin position="7"/>
        <end position="98"/>
    </location>
</feature>
<proteinExistence type="predicted"/>
<dbReference type="Pfam" id="PF21747">
    <property type="entry name" value="YpoC"/>
    <property type="match status" value="1"/>
</dbReference>
<gene>
    <name evidence="2" type="ORF">H9650_13925</name>
</gene>
<dbReference type="EMBL" id="JACSQO010000007">
    <property type="protein sequence ID" value="MBD7945221.1"/>
    <property type="molecule type" value="Genomic_DNA"/>
</dbReference>
<name>A0ABR8RBQ4_9BACI</name>
<evidence type="ECO:0000259" key="1">
    <source>
        <dbReference type="Pfam" id="PF21747"/>
    </source>
</evidence>
<reference evidence="2 3" key="1">
    <citation type="submission" date="2020-08" db="EMBL/GenBank/DDBJ databases">
        <title>A Genomic Blueprint of the Chicken Gut Microbiome.</title>
        <authorList>
            <person name="Gilroy R."/>
            <person name="Ravi A."/>
            <person name="Getino M."/>
            <person name="Pursley I."/>
            <person name="Horton D.L."/>
            <person name="Alikhan N.-F."/>
            <person name="Baker D."/>
            <person name="Gharbi K."/>
            <person name="Hall N."/>
            <person name="Watson M."/>
            <person name="Adriaenssens E.M."/>
            <person name="Foster-Nyarko E."/>
            <person name="Jarju S."/>
            <person name="Secka A."/>
            <person name="Antonio M."/>
            <person name="Oren A."/>
            <person name="Chaudhuri R."/>
            <person name="La Ragione R.M."/>
            <person name="Hildebrand F."/>
            <person name="Pallen M.J."/>
        </authorList>
    </citation>
    <scope>NUCLEOTIDE SEQUENCE [LARGE SCALE GENOMIC DNA]</scope>
    <source>
        <strain evidence="2 3">Sa2BUA9</strain>
    </source>
</reference>
<evidence type="ECO:0000313" key="2">
    <source>
        <dbReference type="EMBL" id="MBD7945221.1"/>
    </source>
</evidence>
<comment type="caution">
    <text evidence="2">The sequence shown here is derived from an EMBL/GenBank/DDBJ whole genome shotgun (WGS) entry which is preliminary data.</text>
</comment>
<dbReference type="InterPro" id="IPR048427">
    <property type="entry name" value="YpoC"/>
</dbReference>
<keyword evidence="3" id="KW-1185">Reference proteome</keyword>
<evidence type="ECO:0000313" key="3">
    <source>
        <dbReference type="Proteomes" id="UP000640786"/>
    </source>
</evidence>